<reference evidence="1" key="1">
    <citation type="submission" date="2014-09" db="EMBL/GenBank/DDBJ databases">
        <authorList>
            <person name="Magalhaes I.L.F."/>
            <person name="Oliveira U."/>
            <person name="Santos F.R."/>
            <person name="Vidigal T.H.D.A."/>
            <person name="Brescovit A.D."/>
            <person name="Santos A.J."/>
        </authorList>
    </citation>
    <scope>NUCLEOTIDE SEQUENCE</scope>
    <source>
        <tissue evidence="1">Shoot tissue taken approximately 20 cm above the soil surface</tissue>
    </source>
</reference>
<organism evidence="1">
    <name type="scientific">Arundo donax</name>
    <name type="common">Giant reed</name>
    <name type="synonym">Donax arundinaceus</name>
    <dbReference type="NCBI Taxonomy" id="35708"/>
    <lineage>
        <taxon>Eukaryota</taxon>
        <taxon>Viridiplantae</taxon>
        <taxon>Streptophyta</taxon>
        <taxon>Embryophyta</taxon>
        <taxon>Tracheophyta</taxon>
        <taxon>Spermatophyta</taxon>
        <taxon>Magnoliopsida</taxon>
        <taxon>Liliopsida</taxon>
        <taxon>Poales</taxon>
        <taxon>Poaceae</taxon>
        <taxon>PACMAD clade</taxon>
        <taxon>Arundinoideae</taxon>
        <taxon>Arundineae</taxon>
        <taxon>Arundo</taxon>
    </lineage>
</organism>
<name>A0A0A9ARG3_ARUDO</name>
<protein>
    <submittedName>
        <fullName evidence="1">Uncharacterized protein</fullName>
    </submittedName>
</protein>
<dbReference type="AlphaFoldDB" id="A0A0A9ARG3"/>
<evidence type="ECO:0000313" key="1">
    <source>
        <dbReference type="EMBL" id="JAD49642.1"/>
    </source>
</evidence>
<reference evidence="1" key="2">
    <citation type="journal article" date="2015" name="Data Brief">
        <title>Shoot transcriptome of the giant reed, Arundo donax.</title>
        <authorList>
            <person name="Barrero R.A."/>
            <person name="Guerrero F.D."/>
            <person name="Moolhuijzen P."/>
            <person name="Goolsby J.A."/>
            <person name="Tidwell J."/>
            <person name="Bellgard S.E."/>
            <person name="Bellgard M.I."/>
        </authorList>
    </citation>
    <scope>NUCLEOTIDE SEQUENCE</scope>
    <source>
        <tissue evidence="1">Shoot tissue taken approximately 20 cm above the soil surface</tissue>
    </source>
</reference>
<proteinExistence type="predicted"/>
<sequence>MPSYLLNTHQRGYHKGLNAIVLMQ</sequence>
<dbReference type="EMBL" id="GBRH01248253">
    <property type="protein sequence ID" value="JAD49642.1"/>
    <property type="molecule type" value="Transcribed_RNA"/>
</dbReference>
<accession>A0A0A9ARG3</accession>